<dbReference type="FunCoup" id="A0A067MT21">
    <property type="interactions" value="93"/>
</dbReference>
<evidence type="ECO:0000256" key="2">
    <source>
        <dbReference type="ARBA" id="ARBA00023157"/>
    </source>
</evidence>
<gene>
    <name evidence="4" type="ORF">BOTBODRAFT_170769</name>
</gene>
<evidence type="ECO:0000313" key="5">
    <source>
        <dbReference type="Proteomes" id="UP000027195"/>
    </source>
</evidence>
<dbReference type="PANTHER" id="PTHR46403:SF1">
    <property type="entry name" value="TP53-REGULATED INHIBITOR OF APOPTOSIS 1"/>
    <property type="match status" value="1"/>
</dbReference>
<dbReference type="AlphaFoldDB" id="A0A067MT21"/>
<dbReference type="GO" id="GO:1990050">
    <property type="term" value="F:phosphatidic acid transfer activity"/>
    <property type="evidence" value="ECO:0007669"/>
    <property type="project" value="TreeGrafter"/>
</dbReference>
<dbReference type="GO" id="GO:0005758">
    <property type="term" value="C:mitochondrial intermembrane space"/>
    <property type="evidence" value="ECO:0007669"/>
    <property type="project" value="TreeGrafter"/>
</dbReference>
<dbReference type="Pfam" id="PF05254">
    <property type="entry name" value="UPF0203"/>
    <property type="match status" value="1"/>
</dbReference>
<keyword evidence="5" id="KW-1185">Reference proteome</keyword>
<dbReference type="Proteomes" id="UP000027195">
    <property type="component" value="Unassembled WGS sequence"/>
</dbReference>
<dbReference type="EMBL" id="KL198020">
    <property type="protein sequence ID" value="KDQ18759.1"/>
    <property type="molecule type" value="Genomic_DNA"/>
</dbReference>
<evidence type="ECO:0000313" key="4">
    <source>
        <dbReference type="EMBL" id="KDQ18759.1"/>
    </source>
</evidence>
<accession>A0A067MT21</accession>
<name>A0A067MT21_BOTB1</name>
<evidence type="ECO:0000256" key="3">
    <source>
        <dbReference type="SAM" id="MobiDB-lite"/>
    </source>
</evidence>
<dbReference type="STRING" id="930990.A0A067MT21"/>
<reference evidence="5" key="1">
    <citation type="journal article" date="2014" name="Proc. Natl. Acad. Sci. U.S.A.">
        <title>Extensive sampling of basidiomycete genomes demonstrates inadequacy of the white-rot/brown-rot paradigm for wood decay fungi.</title>
        <authorList>
            <person name="Riley R."/>
            <person name="Salamov A.A."/>
            <person name="Brown D.W."/>
            <person name="Nagy L.G."/>
            <person name="Floudas D."/>
            <person name="Held B.W."/>
            <person name="Levasseur A."/>
            <person name="Lombard V."/>
            <person name="Morin E."/>
            <person name="Otillar R."/>
            <person name="Lindquist E.A."/>
            <person name="Sun H."/>
            <person name="LaButti K.M."/>
            <person name="Schmutz J."/>
            <person name="Jabbour D."/>
            <person name="Luo H."/>
            <person name="Baker S.E."/>
            <person name="Pisabarro A.G."/>
            <person name="Walton J.D."/>
            <person name="Blanchette R.A."/>
            <person name="Henrissat B."/>
            <person name="Martin F."/>
            <person name="Cullen D."/>
            <person name="Hibbett D.S."/>
            <person name="Grigoriev I.V."/>
        </authorList>
    </citation>
    <scope>NUCLEOTIDE SEQUENCE [LARGE SCALE GENOMIC DNA]</scope>
    <source>
        <strain evidence="5">FD-172 SS1</strain>
    </source>
</reference>
<dbReference type="GO" id="GO:0005634">
    <property type="term" value="C:nucleus"/>
    <property type="evidence" value="ECO:0007669"/>
    <property type="project" value="TreeGrafter"/>
</dbReference>
<dbReference type="InParanoid" id="A0A067MT21"/>
<evidence type="ECO:0008006" key="6">
    <source>
        <dbReference type="Google" id="ProtNLM"/>
    </source>
</evidence>
<proteinExistence type="inferred from homology"/>
<dbReference type="GO" id="GO:0045332">
    <property type="term" value="P:phospholipid translocation"/>
    <property type="evidence" value="ECO:0007669"/>
    <property type="project" value="TreeGrafter"/>
</dbReference>
<organism evidence="4 5">
    <name type="scientific">Botryobasidium botryosum (strain FD-172 SS1)</name>
    <dbReference type="NCBI Taxonomy" id="930990"/>
    <lineage>
        <taxon>Eukaryota</taxon>
        <taxon>Fungi</taxon>
        <taxon>Dikarya</taxon>
        <taxon>Basidiomycota</taxon>
        <taxon>Agaricomycotina</taxon>
        <taxon>Agaricomycetes</taxon>
        <taxon>Cantharellales</taxon>
        <taxon>Botryobasidiaceae</taxon>
        <taxon>Botryobasidium</taxon>
    </lineage>
</organism>
<dbReference type="InterPro" id="IPR007918">
    <property type="entry name" value="MDM35_apoptosis"/>
</dbReference>
<comment type="similarity">
    <text evidence="1">Belongs to the TRIAP1/MDM35 family.</text>
</comment>
<dbReference type="OrthoDB" id="19091at2759"/>
<sequence>MAESLSPSCTPLKHAYDACFNAWFEGYLEPVVASAPALRERRAREKADEYEARCGALWKNYRECVQKAVAEKGLSSMLEQARKDKPLVEPSYPDSEKKD</sequence>
<evidence type="ECO:0000256" key="1">
    <source>
        <dbReference type="ARBA" id="ARBA00006196"/>
    </source>
</evidence>
<dbReference type="PANTHER" id="PTHR46403">
    <property type="entry name" value="TP53-REGULATED INHIBITOR OF APOPTOSIS 1"/>
    <property type="match status" value="1"/>
</dbReference>
<dbReference type="HOGENOM" id="CLU_101473_1_0_1"/>
<protein>
    <recommendedName>
        <fullName evidence="6">Mitochondrial distribution and morphology protein 35</fullName>
    </recommendedName>
</protein>
<feature type="region of interest" description="Disordered" evidence="3">
    <location>
        <begin position="79"/>
        <end position="99"/>
    </location>
</feature>
<keyword evidence="2" id="KW-1015">Disulfide bond</keyword>
<dbReference type="GO" id="GO:0005829">
    <property type="term" value="C:cytosol"/>
    <property type="evidence" value="ECO:0007669"/>
    <property type="project" value="TreeGrafter"/>
</dbReference>